<accession>A0A9W6I5C4</accession>
<comment type="caution">
    <text evidence="2">The sequence shown here is derived from an EMBL/GenBank/DDBJ whole genome shotgun (WGS) entry which is preliminary data.</text>
</comment>
<reference evidence="2" key="1">
    <citation type="journal article" date="2014" name="Int. J. Syst. Evol. Microbiol.">
        <title>Complete genome sequence of Corynebacterium casei LMG S-19264T (=DSM 44701T), isolated from a smear-ripened cheese.</title>
        <authorList>
            <consortium name="US DOE Joint Genome Institute (JGI-PGF)"/>
            <person name="Walter F."/>
            <person name="Albersmeier A."/>
            <person name="Kalinowski J."/>
            <person name="Ruckert C."/>
        </authorList>
    </citation>
    <scope>NUCLEOTIDE SEQUENCE</scope>
    <source>
        <strain evidence="2">VKM Ac-2007</strain>
    </source>
</reference>
<evidence type="ECO:0000256" key="1">
    <source>
        <dbReference type="SAM" id="MobiDB-lite"/>
    </source>
</evidence>
<organism evidence="2 3">
    <name type="scientific">Streptosporangium carneum</name>
    <dbReference type="NCBI Taxonomy" id="47481"/>
    <lineage>
        <taxon>Bacteria</taxon>
        <taxon>Bacillati</taxon>
        <taxon>Actinomycetota</taxon>
        <taxon>Actinomycetes</taxon>
        <taxon>Streptosporangiales</taxon>
        <taxon>Streptosporangiaceae</taxon>
        <taxon>Streptosporangium</taxon>
    </lineage>
</organism>
<evidence type="ECO:0000313" key="3">
    <source>
        <dbReference type="Proteomes" id="UP001143474"/>
    </source>
</evidence>
<evidence type="ECO:0000313" key="2">
    <source>
        <dbReference type="EMBL" id="GLK12375.1"/>
    </source>
</evidence>
<dbReference type="AlphaFoldDB" id="A0A9W6I5C4"/>
<protein>
    <submittedName>
        <fullName evidence="2">Uncharacterized protein</fullName>
    </submittedName>
</protein>
<keyword evidence="3" id="KW-1185">Reference proteome</keyword>
<proteinExistence type="predicted"/>
<dbReference type="Proteomes" id="UP001143474">
    <property type="component" value="Unassembled WGS sequence"/>
</dbReference>
<gene>
    <name evidence="2" type="ORF">GCM10017600_57850</name>
</gene>
<dbReference type="EMBL" id="BSEV01000016">
    <property type="protein sequence ID" value="GLK12375.1"/>
    <property type="molecule type" value="Genomic_DNA"/>
</dbReference>
<feature type="region of interest" description="Disordered" evidence="1">
    <location>
        <begin position="51"/>
        <end position="73"/>
    </location>
</feature>
<feature type="compositionally biased region" description="Basic and acidic residues" evidence="1">
    <location>
        <begin position="59"/>
        <end position="73"/>
    </location>
</feature>
<name>A0A9W6I5C4_9ACTN</name>
<reference evidence="2" key="2">
    <citation type="submission" date="2023-01" db="EMBL/GenBank/DDBJ databases">
        <authorList>
            <person name="Sun Q."/>
            <person name="Evtushenko L."/>
        </authorList>
    </citation>
    <scope>NUCLEOTIDE SEQUENCE</scope>
    <source>
        <strain evidence="2">VKM Ac-2007</strain>
    </source>
</reference>
<sequence>MAEMGVQIVPDEHDGAAELLVDGIQQTGVVAFGETAPLALTAAAQPDAIDHPAAVPGLEADHAGDRHPARAFP</sequence>